<evidence type="ECO:0000313" key="2">
    <source>
        <dbReference type="EMBL" id="KAF2404990.1"/>
    </source>
</evidence>
<dbReference type="Proteomes" id="UP000799640">
    <property type="component" value="Unassembled WGS sequence"/>
</dbReference>
<feature type="region of interest" description="Disordered" evidence="1">
    <location>
        <begin position="72"/>
        <end position="104"/>
    </location>
</feature>
<evidence type="ECO:0000256" key="1">
    <source>
        <dbReference type="SAM" id="MobiDB-lite"/>
    </source>
</evidence>
<reference evidence="2" key="1">
    <citation type="journal article" date="2020" name="Stud. Mycol.">
        <title>101 Dothideomycetes genomes: a test case for predicting lifestyles and emergence of pathogens.</title>
        <authorList>
            <person name="Haridas S."/>
            <person name="Albert R."/>
            <person name="Binder M."/>
            <person name="Bloem J."/>
            <person name="Labutti K."/>
            <person name="Salamov A."/>
            <person name="Andreopoulos B."/>
            <person name="Baker S."/>
            <person name="Barry K."/>
            <person name="Bills G."/>
            <person name="Bluhm B."/>
            <person name="Cannon C."/>
            <person name="Castanera R."/>
            <person name="Culley D."/>
            <person name="Daum C."/>
            <person name="Ezra D."/>
            <person name="Gonzalez J."/>
            <person name="Henrissat B."/>
            <person name="Kuo A."/>
            <person name="Liang C."/>
            <person name="Lipzen A."/>
            <person name="Lutzoni F."/>
            <person name="Magnuson J."/>
            <person name="Mondo S."/>
            <person name="Nolan M."/>
            <person name="Ohm R."/>
            <person name="Pangilinan J."/>
            <person name="Park H.-J."/>
            <person name="Ramirez L."/>
            <person name="Alfaro M."/>
            <person name="Sun H."/>
            <person name="Tritt A."/>
            <person name="Yoshinaga Y."/>
            <person name="Zwiers L.-H."/>
            <person name="Turgeon B."/>
            <person name="Goodwin S."/>
            <person name="Spatafora J."/>
            <person name="Crous P."/>
            <person name="Grigoriev I."/>
        </authorList>
    </citation>
    <scope>NUCLEOTIDE SEQUENCE</scope>
    <source>
        <strain evidence="2">CBS 262.69</strain>
    </source>
</reference>
<name>A0A6G1I9M9_9PEZI</name>
<feature type="region of interest" description="Disordered" evidence="1">
    <location>
        <begin position="33"/>
        <end position="55"/>
    </location>
</feature>
<feature type="compositionally biased region" description="Low complexity" evidence="1">
    <location>
        <begin position="89"/>
        <end position="102"/>
    </location>
</feature>
<proteinExistence type="predicted"/>
<organism evidence="2 3">
    <name type="scientific">Trichodelitschia bisporula</name>
    <dbReference type="NCBI Taxonomy" id="703511"/>
    <lineage>
        <taxon>Eukaryota</taxon>
        <taxon>Fungi</taxon>
        <taxon>Dikarya</taxon>
        <taxon>Ascomycota</taxon>
        <taxon>Pezizomycotina</taxon>
        <taxon>Dothideomycetes</taxon>
        <taxon>Dothideomycetes incertae sedis</taxon>
        <taxon>Phaeotrichales</taxon>
        <taxon>Phaeotrichaceae</taxon>
        <taxon>Trichodelitschia</taxon>
    </lineage>
</organism>
<sequence>MPVFTGVGQNKRQHALTMWLYDRTDVPFSERSQKLGLDPEDHTPYQRTTAASNASSVRASVATSAVSSVHASVATSSAETPTVARSAGSAPHSLPSLTSSHSMVVTPSIRTSHGVLPRHRDINENGEVLSATSLAESSVQGPLCLIEAVETGDEQMAPYECPNRSALKCDFHTGDLETLKTHTLAHFCKAQLPRRAKCPFRDCGEVFETRVEGSAHNRSAADALHARTRHVVKRHYEAGDRLSREAWDHDLVTHFWKVNVISDDEYVRTTSKVTGNIAVPERRRGRRLK</sequence>
<protein>
    <submittedName>
        <fullName evidence="2">Uncharacterized protein</fullName>
    </submittedName>
</protein>
<evidence type="ECO:0000313" key="3">
    <source>
        <dbReference type="Proteomes" id="UP000799640"/>
    </source>
</evidence>
<dbReference type="AlphaFoldDB" id="A0A6G1I9M9"/>
<dbReference type="OrthoDB" id="409136at2759"/>
<accession>A0A6G1I9M9</accession>
<dbReference type="EMBL" id="ML996687">
    <property type="protein sequence ID" value="KAF2404990.1"/>
    <property type="molecule type" value="Genomic_DNA"/>
</dbReference>
<gene>
    <name evidence="2" type="ORF">EJ06DRAFT_525566</name>
</gene>
<feature type="compositionally biased region" description="Basic and acidic residues" evidence="1">
    <location>
        <begin position="33"/>
        <end position="44"/>
    </location>
</feature>
<keyword evidence="3" id="KW-1185">Reference proteome</keyword>